<comment type="caution">
    <text evidence="3">The sequence shown here is derived from an EMBL/GenBank/DDBJ whole genome shotgun (WGS) entry which is preliminary data.</text>
</comment>
<evidence type="ECO:0000313" key="2">
    <source>
        <dbReference type="EMBL" id="MCZ0808110.1"/>
    </source>
</evidence>
<dbReference type="Proteomes" id="UP001077662">
    <property type="component" value="Unassembled WGS sequence"/>
</dbReference>
<dbReference type="RefSeq" id="WP_094702068.1">
    <property type="nucleotide sequence ID" value="NZ_JAKRCY010000017.1"/>
</dbReference>
<reference evidence="3 4" key="1">
    <citation type="submission" date="2018-02" db="EMBL/GenBank/DDBJ databases">
        <title>Comparative analysis of genomes of three Brevibacillus laterosporus strains producers of potent antimicrobials isolated from silage.</title>
        <authorList>
            <person name="Kojic M."/>
            <person name="Miljkovic M."/>
            <person name="Studholme D."/>
            <person name="Filipic B."/>
        </authorList>
    </citation>
    <scope>NUCLEOTIDE SEQUENCE [LARGE SCALE GENOMIC DNA]</scope>
    <source>
        <strain evidence="3 4">BGSP11</strain>
    </source>
</reference>
<gene>
    <name evidence="3" type="ORF">C4A77_14855</name>
    <name evidence="2" type="ORF">O0554_14530</name>
</gene>
<dbReference type="Proteomes" id="UP000239759">
    <property type="component" value="Unassembled WGS sequence"/>
</dbReference>
<evidence type="ECO:0000313" key="3">
    <source>
        <dbReference type="EMBL" id="PPA98099.1"/>
    </source>
</evidence>
<name>A0AAP8QD68_BRELA</name>
<dbReference type="AlphaFoldDB" id="A0AAP8QD68"/>
<evidence type="ECO:0000313" key="4">
    <source>
        <dbReference type="Proteomes" id="UP000239759"/>
    </source>
</evidence>
<proteinExistence type="predicted"/>
<reference evidence="2" key="2">
    <citation type="submission" date="2022-09" db="EMBL/GenBank/DDBJ databases">
        <title>Genome analysis and characterization of larvicidal activity of Brevibacillus strains.</title>
        <authorList>
            <person name="Patrusheva E.V."/>
            <person name="Izotova A.O."/>
            <person name="Toshchakov S.V."/>
            <person name="Sineoky S.P."/>
        </authorList>
    </citation>
    <scope>NUCLEOTIDE SEQUENCE</scope>
    <source>
        <strain evidence="2">VKPM_B-13247</strain>
    </source>
</reference>
<accession>A0AAP8QD68</accession>
<dbReference type="EMBL" id="PRKQ01000017">
    <property type="protein sequence ID" value="PPA98099.1"/>
    <property type="molecule type" value="Genomic_DNA"/>
</dbReference>
<dbReference type="InterPro" id="IPR025119">
    <property type="entry name" value="DUF4046"/>
</dbReference>
<evidence type="ECO:0000259" key="1">
    <source>
        <dbReference type="Pfam" id="PF13255"/>
    </source>
</evidence>
<dbReference type="Pfam" id="PF13255">
    <property type="entry name" value="DUF4046"/>
    <property type="match status" value="1"/>
</dbReference>
<organism evidence="3 4">
    <name type="scientific">Brevibacillus laterosporus</name>
    <name type="common">Bacillus laterosporus</name>
    <dbReference type="NCBI Taxonomy" id="1465"/>
    <lineage>
        <taxon>Bacteria</taxon>
        <taxon>Bacillati</taxon>
        <taxon>Bacillota</taxon>
        <taxon>Bacilli</taxon>
        <taxon>Bacillales</taxon>
        <taxon>Paenibacillaceae</taxon>
        <taxon>Brevibacillus</taxon>
    </lineage>
</organism>
<protein>
    <recommendedName>
        <fullName evidence="1">DUF4046 domain-containing protein</fullName>
    </recommendedName>
</protein>
<sequence length="214" mass="25645">MPSLIITKYKKILAGTQKRFSPYEFEDIQFRKKKIQLIIQYAVEEVKKWTPEQAKSQLSLEDIKKLKLHLIIEFIQPPIEAKATDVYYIIDYAYPYLPKLTEKEKALWVYQEVLNGRRRHFPLHYFQSVLGEERAKICFIYMCEELLKITNISELPRIFGKTEQAYQILRTYKLKILVDTLYFSPFDLITEIYPELAEPRLWGEEGNFNKPEHR</sequence>
<dbReference type="EMBL" id="JAPTNE010000018">
    <property type="protein sequence ID" value="MCZ0808110.1"/>
    <property type="molecule type" value="Genomic_DNA"/>
</dbReference>
<feature type="domain" description="DUF4046" evidence="1">
    <location>
        <begin position="107"/>
        <end position="197"/>
    </location>
</feature>